<dbReference type="Proteomes" id="UP000178975">
    <property type="component" value="Unassembled WGS sequence"/>
</dbReference>
<dbReference type="EMBL" id="MFWE01000002">
    <property type="protein sequence ID" value="OGJ10826.1"/>
    <property type="molecule type" value="Genomic_DNA"/>
</dbReference>
<dbReference type="NCBIfam" id="TIGR03696">
    <property type="entry name" value="Rhs_assc_core"/>
    <property type="match status" value="1"/>
</dbReference>
<evidence type="ECO:0000313" key="2">
    <source>
        <dbReference type="Proteomes" id="UP000178975"/>
    </source>
</evidence>
<dbReference type="AlphaFoldDB" id="A0A1F6YWT7"/>
<dbReference type="InterPro" id="IPR022385">
    <property type="entry name" value="Rhs_assc_core"/>
</dbReference>
<gene>
    <name evidence="1" type="ORF">A2456_02255</name>
</gene>
<reference evidence="1 2" key="1">
    <citation type="journal article" date="2016" name="Nat. Commun.">
        <title>Thousands of microbial genomes shed light on interconnected biogeochemical processes in an aquifer system.</title>
        <authorList>
            <person name="Anantharaman K."/>
            <person name="Brown C.T."/>
            <person name="Hug L.A."/>
            <person name="Sharon I."/>
            <person name="Castelle C.J."/>
            <person name="Probst A.J."/>
            <person name="Thomas B.C."/>
            <person name="Singh A."/>
            <person name="Wilkins M.J."/>
            <person name="Karaoz U."/>
            <person name="Brodie E.L."/>
            <person name="Williams K.H."/>
            <person name="Hubbard S.S."/>
            <person name="Banfield J.F."/>
        </authorList>
    </citation>
    <scope>NUCLEOTIDE SEQUENCE [LARGE SCALE GENOMIC DNA]</scope>
</reference>
<proteinExistence type="predicted"/>
<evidence type="ECO:0000313" key="1">
    <source>
        <dbReference type="EMBL" id="OGJ10826.1"/>
    </source>
</evidence>
<protein>
    <recommendedName>
        <fullName evidence="3">RHS repeat-associated core domain-containing protein</fullName>
    </recommendedName>
</protein>
<accession>A0A1F6YWT7</accession>
<dbReference type="Gene3D" id="2.180.10.10">
    <property type="entry name" value="RHS repeat-associated core"/>
    <property type="match status" value="1"/>
</dbReference>
<dbReference type="PANTHER" id="PTHR32305:SF15">
    <property type="entry name" value="PROTEIN RHSA-RELATED"/>
    <property type="match status" value="1"/>
</dbReference>
<organism evidence="1 2">
    <name type="scientific">Candidatus Nomurabacteria bacterium RIFOXYC2_FULL_36_19</name>
    <dbReference type="NCBI Taxonomy" id="1801806"/>
    <lineage>
        <taxon>Bacteria</taxon>
        <taxon>Candidatus Nomuraibacteriota</taxon>
    </lineage>
</organism>
<dbReference type="InterPro" id="IPR050708">
    <property type="entry name" value="T6SS_VgrG/RHS"/>
</dbReference>
<comment type="caution">
    <text evidence="1">The sequence shown here is derived from an EMBL/GenBank/DDBJ whole genome shotgun (WGS) entry which is preliminary data.</text>
</comment>
<evidence type="ECO:0008006" key="3">
    <source>
        <dbReference type="Google" id="ProtNLM"/>
    </source>
</evidence>
<sequence length="264" mass="26886">MEYAGSEYDGNTGLNYLRARFLNTNAGRFISQDPVFWEVGQSEDGKKILINPQAQNSYSYANNNPIIMRDPTGRIALIDDAIGFLGGGVVGVIAQTGMSLITTGDFPSWGEVGGSFVTGGIIGWGAINTPATLGASNVISASIITGTIGGFYGNAVKQGIDIGTGKQTGGLNLAEMNINAGATGLTSGLLQGIIPSAKIPGLSSGSGNMNAIGQSLQTKMINGTVNGMSVNTAVKSAIGSQASDLYRTAVGAVVDSAQSKLIAN</sequence>
<name>A0A1F6YWT7_9BACT</name>
<dbReference type="PANTHER" id="PTHR32305">
    <property type="match status" value="1"/>
</dbReference>